<organism evidence="2 3">
    <name type="scientific">Paenibacillus radicis</name>
    <name type="common">ex Gao et al. 2016</name>
    <dbReference type="NCBI Taxonomy" id="1737354"/>
    <lineage>
        <taxon>Bacteria</taxon>
        <taxon>Bacillati</taxon>
        <taxon>Bacillota</taxon>
        <taxon>Bacilli</taxon>
        <taxon>Bacillales</taxon>
        <taxon>Paenibacillaceae</taxon>
        <taxon>Paenibacillus</taxon>
    </lineage>
</organism>
<name>A0A917H6U1_9BACL</name>
<accession>A0A917H6U1</accession>
<keyword evidence="1" id="KW-1133">Transmembrane helix</keyword>
<dbReference type="RefSeq" id="WP_188889511.1">
    <property type="nucleotide sequence ID" value="NZ_BMHY01000004.1"/>
</dbReference>
<proteinExistence type="predicted"/>
<gene>
    <name evidence="2" type="ORF">GCM10010918_24950</name>
</gene>
<comment type="caution">
    <text evidence="2">The sequence shown here is derived from an EMBL/GenBank/DDBJ whole genome shotgun (WGS) entry which is preliminary data.</text>
</comment>
<evidence type="ECO:0000256" key="1">
    <source>
        <dbReference type="SAM" id="Phobius"/>
    </source>
</evidence>
<protein>
    <submittedName>
        <fullName evidence="2">Uncharacterized protein</fullName>
    </submittedName>
</protein>
<evidence type="ECO:0000313" key="3">
    <source>
        <dbReference type="Proteomes" id="UP000600247"/>
    </source>
</evidence>
<feature type="transmembrane region" description="Helical" evidence="1">
    <location>
        <begin position="44"/>
        <end position="65"/>
    </location>
</feature>
<reference evidence="2 3" key="1">
    <citation type="journal article" date="2014" name="Int. J. Syst. Evol. Microbiol.">
        <title>Complete genome sequence of Corynebacterium casei LMG S-19264T (=DSM 44701T), isolated from a smear-ripened cheese.</title>
        <authorList>
            <consortium name="US DOE Joint Genome Institute (JGI-PGF)"/>
            <person name="Walter F."/>
            <person name="Albersmeier A."/>
            <person name="Kalinowski J."/>
            <person name="Ruckert C."/>
        </authorList>
    </citation>
    <scope>NUCLEOTIDE SEQUENCE [LARGE SCALE GENOMIC DNA]</scope>
    <source>
        <strain evidence="2 3">CGMCC 1.15286</strain>
    </source>
</reference>
<evidence type="ECO:0000313" key="2">
    <source>
        <dbReference type="EMBL" id="GGG68915.1"/>
    </source>
</evidence>
<keyword evidence="1" id="KW-0812">Transmembrane</keyword>
<dbReference type="EMBL" id="BMHY01000004">
    <property type="protein sequence ID" value="GGG68915.1"/>
    <property type="molecule type" value="Genomic_DNA"/>
</dbReference>
<dbReference type="AlphaFoldDB" id="A0A917H6U1"/>
<sequence>MEQHEHNKGTQQNTGQEGEGALVVRPSIEALCTVYGGSIVLRRWLAAIIDFIIMLLFASFWNAILKVFFQIHTLNISTNVTSMLLDMFRLKSALPTMALRFQTDVRGTYRDWDGIGLT</sequence>
<keyword evidence="3" id="KW-1185">Reference proteome</keyword>
<dbReference type="Proteomes" id="UP000600247">
    <property type="component" value="Unassembled WGS sequence"/>
</dbReference>
<keyword evidence="1" id="KW-0472">Membrane</keyword>